<name>A0A5P8KGI3_9ACTN</name>
<dbReference type="RefSeq" id="WP_152173437.1">
    <property type="nucleotide sequence ID" value="NZ_CP045096.1"/>
</dbReference>
<dbReference type="InterPro" id="IPR027417">
    <property type="entry name" value="P-loop_NTPase"/>
</dbReference>
<sequence length="841" mass="92214">MEAELMRLAASVATAVAGTIGTDAYTALRARVGALFRRGRQEQEDSFLGELEERRNDLTLARDRGDEARVAELVPQVEELLRGELRRLLEEQPSLAGELRDLHSEVRNIVTNGTVVVGDGAHVSNVHHHHYYSGSPAIPRQALPSDSVPSPRIALWPMEHYENNDSLLRRMDAVWAQGQAAGVAATMYVQGVPGSGTSAVARRWLHHHQDELTGPQLEASLGRDPWGNLPEPSAILERWFRELGVPAADVPSDPGERSAYFRRLASRGPIVVLLEDVAVASQVEPLLPGTPGSVALITSHSRLPRLVRTVGAEPFEMKPLGRMHSRKLLVNVGRIRGDATAYEKELDLIADGCGDLPLPLCIAGAQLALGHAGRVRELATELSDRTTRLETLNMDDEISAALDPGYRGLAPDAARLYRCIGLHPTETFETDVVRAMLPDLDTTARNKALRQLTAANLTEPDGDGYRVRHHLIHDHALTCAVADEPAEVREAVLDRIIAHYLEFAERAEAALSSRHRYDPSGTYAAYAPTGSVDVPEVIASLERRLESLENAVRLAHEKGRHEQTWRLAQGLHTFHLRCGLHSPWITTHELALLSAHECRDPMAIARMHFELGFAHLERWSTRQGDPRTAREHFESALDLVRPADGNATEGRQRTESSALEGLGLLERKLGNPAAALEYYDLGLAALNGIDHKRGRALFALHRGVACTDLRRHDEAAQELRSARAQFEDMPVPDPYNAARALTRYAEDRNAAGQLDVAVTALGDAIEIMTVNGPAYQRAGILLFRGDLLSRQGAHAQAVLDWVTAGDLYREVNSLRAQEADQRLADASGVGYGDGSQGVDDE</sequence>
<organism evidence="1 2">
    <name type="scientific">Streptomyces phaeolivaceus</name>
    <dbReference type="NCBI Taxonomy" id="2653200"/>
    <lineage>
        <taxon>Bacteria</taxon>
        <taxon>Bacillati</taxon>
        <taxon>Actinomycetota</taxon>
        <taxon>Actinomycetes</taxon>
        <taxon>Kitasatosporales</taxon>
        <taxon>Streptomycetaceae</taxon>
        <taxon>Streptomyces</taxon>
    </lineage>
</organism>
<evidence type="ECO:0000313" key="2">
    <source>
        <dbReference type="Proteomes" id="UP000327294"/>
    </source>
</evidence>
<dbReference type="SUPFAM" id="SSF52540">
    <property type="entry name" value="P-loop containing nucleoside triphosphate hydrolases"/>
    <property type="match status" value="1"/>
</dbReference>
<gene>
    <name evidence="1" type="ORF">F9278_44895</name>
</gene>
<proteinExistence type="predicted"/>
<accession>A0A5P8KGI3</accession>
<dbReference type="SUPFAM" id="SSF48452">
    <property type="entry name" value="TPR-like"/>
    <property type="match status" value="2"/>
</dbReference>
<dbReference type="Proteomes" id="UP000327294">
    <property type="component" value="Chromosome"/>
</dbReference>
<dbReference type="AlphaFoldDB" id="A0A5P8KGI3"/>
<dbReference type="Gene3D" id="1.25.40.10">
    <property type="entry name" value="Tetratricopeptide repeat domain"/>
    <property type="match status" value="2"/>
</dbReference>
<evidence type="ECO:0000313" key="1">
    <source>
        <dbReference type="EMBL" id="QFR02117.1"/>
    </source>
</evidence>
<dbReference type="Gene3D" id="3.40.50.300">
    <property type="entry name" value="P-loop containing nucleotide triphosphate hydrolases"/>
    <property type="match status" value="1"/>
</dbReference>
<dbReference type="InterPro" id="IPR011990">
    <property type="entry name" value="TPR-like_helical_dom_sf"/>
</dbReference>
<keyword evidence="2" id="KW-1185">Reference proteome</keyword>
<dbReference type="EMBL" id="CP045096">
    <property type="protein sequence ID" value="QFR02117.1"/>
    <property type="molecule type" value="Genomic_DNA"/>
</dbReference>
<reference evidence="1 2" key="1">
    <citation type="submission" date="2019-10" db="EMBL/GenBank/DDBJ databases">
        <title>Streptomyces sp. strain GY16 isolated from leaves of Broussonetia papyrifera.</title>
        <authorList>
            <person name="Mo P."/>
        </authorList>
    </citation>
    <scope>NUCLEOTIDE SEQUENCE [LARGE SCALE GENOMIC DNA]</scope>
    <source>
        <strain evidence="1 2">GY16</strain>
    </source>
</reference>
<protein>
    <submittedName>
        <fullName evidence="1">Tetratricopeptide repeat protein</fullName>
    </submittedName>
</protein>
<dbReference type="KEGG" id="sphv:F9278_44895"/>